<accession>A0ABZ1SEL9</accession>
<proteinExistence type="predicted"/>
<dbReference type="Gene3D" id="1.10.510.10">
    <property type="entry name" value="Transferase(Phosphotransferase) domain 1"/>
    <property type="match status" value="1"/>
</dbReference>
<dbReference type="Proteomes" id="UP001432190">
    <property type="component" value="Chromosome"/>
</dbReference>
<dbReference type="InterPro" id="IPR002575">
    <property type="entry name" value="Aminoglycoside_PTrfase"/>
</dbReference>
<sequence length="291" mass="31654">MTAAMREAADAVGVHPGDARLLGLTNNAVFALPSAGMVIRIARSHRLTNRVYKVVELGRWFEQVDAPTIRLAPNVTQPVRAGTLLASIWSYIPPVAPAPTVEELGPVLREFHSLGPLPERLPAWDPVGDARSRLADAEELSDSDRQFLLDWCDRLEAPVAALQQRAGSGIIHGDAHVSNLLRNAAGRVVLCDFDATCLGPWQVDLVAVAVGEVRFGQRGAHATLAEAYGYDVTTDPDWPLLRDARELKMIAAAVPRLRSSAGVRAEFAARLHSVRENHQHARWKPFAEIGG</sequence>
<evidence type="ECO:0000313" key="3">
    <source>
        <dbReference type="Proteomes" id="UP001432190"/>
    </source>
</evidence>
<feature type="domain" description="Aminoglycoside phosphotransferase" evidence="1">
    <location>
        <begin position="26"/>
        <end position="238"/>
    </location>
</feature>
<dbReference type="SUPFAM" id="SSF56112">
    <property type="entry name" value="Protein kinase-like (PK-like)"/>
    <property type="match status" value="1"/>
</dbReference>
<dbReference type="RefSeq" id="WP_328853751.1">
    <property type="nucleotide sequence ID" value="NZ_CP108084.1"/>
</dbReference>
<organism evidence="2 3">
    <name type="scientific">Micromonospora globbae</name>
    <dbReference type="NCBI Taxonomy" id="1894969"/>
    <lineage>
        <taxon>Bacteria</taxon>
        <taxon>Bacillati</taxon>
        <taxon>Actinomycetota</taxon>
        <taxon>Actinomycetes</taxon>
        <taxon>Micromonosporales</taxon>
        <taxon>Micromonosporaceae</taxon>
        <taxon>Micromonospora</taxon>
    </lineage>
</organism>
<evidence type="ECO:0000259" key="1">
    <source>
        <dbReference type="Pfam" id="PF01636"/>
    </source>
</evidence>
<protein>
    <submittedName>
        <fullName evidence="2">Aminoglycoside phosphotransferase family protein</fullName>
    </submittedName>
</protein>
<keyword evidence="3" id="KW-1185">Reference proteome</keyword>
<dbReference type="InterPro" id="IPR011009">
    <property type="entry name" value="Kinase-like_dom_sf"/>
</dbReference>
<name>A0ABZ1SEL9_9ACTN</name>
<evidence type="ECO:0000313" key="2">
    <source>
        <dbReference type="EMBL" id="WUP52975.1"/>
    </source>
</evidence>
<dbReference type="EMBL" id="CP108084">
    <property type="protein sequence ID" value="WUP52975.1"/>
    <property type="molecule type" value="Genomic_DNA"/>
</dbReference>
<gene>
    <name evidence="2" type="ORF">OG994_19370</name>
</gene>
<dbReference type="Pfam" id="PF01636">
    <property type="entry name" value="APH"/>
    <property type="match status" value="1"/>
</dbReference>
<reference evidence="2" key="1">
    <citation type="submission" date="2022-10" db="EMBL/GenBank/DDBJ databases">
        <title>The complete genomes of actinobacterial strains from the NBC collection.</title>
        <authorList>
            <person name="Joergensen T.S."/>
            <person name="Alvarez Arevalo M."/>
            <person name="Sterndorff E.B."/>
            <person name="Faurdal D."/>
            <person name="Vuksanovic O."/>
            <person name="Mourched A.-S."/>
            <person name="Charusanti P."/>
            <person name="Shaw S."/>
            <person name="Blin K."/>
            <person name="Weber T."/>
        </authorList>
    </citation>
    <scope>NUCLEOTIDE SEQUENCE</scope>
    <source>
        <strain evidence="2">NBC_00256</strain>
    </source>
</reference>